<feature type="chain" id="PRO_5010238288" evidence="5">
    <location>
        <begin position="42"/>
        <end position="452"/>
    </location>
</feature>
<dbReference type="EMBL" id="FNSD01000001">
    <property type="protein sequence ID" value="SEB53521.1"/>
    <property type="molecule type" value="Genomic_DNA"/>
</dbReference>
<reference evidence="7 8" key="1">
    <citation type="submission" date="2016-10" db="EMBL/GenBank/DDBJ databases">
        <authorList>
            <person name="de Groot N.N."/>
        </authorList>
    </citation>
    <scope>NUCLEOTIDE SEQUENCE [LARGE SCALE GENOMIC DNA]</scope>
    <source>
        <strain evidence="7 8">AB35.6</strain>
    </source>
</reference>
<dbReference type="Gene3D" id="3.40.30.10">
    <property type="entry name" value="Glutaredoxin"/>
    <property type="match status" value="1"/>
</dbReference>
<evidence type="ECO:0000256" key="2">
    <source>
        <dbReference type="ARBA" id="ARBA00022748"/>
    </source>
</evidence>
<dbReference type="Pfam" id="PF00578">
    <property type="entry name" value="AhpC-TSA"/>
    <property type="match status" value="1"/>
</dbReference>
<dbReference type="InterPro" id="IPR000866">
    <property type="entry name" value="AhpC/TSA"/>
</dbReference>
<evidence type="ECO:0000256" key="3">
    <source>
        <dbReference type="ARBA" id="ARBA00023157"/>
    </source>
</evidence>
<name>A0A1H4K4P1_9BACT</name>
<keyword evidence="3" id="KW-1015">Disulfide bond</keyword>
<evidence type="ECO:0000313" key="7">
    <source>
        <dbReference type="EMBL" id="SEB53521.1"/>
    </source>
</evidence>
<dbReference type="PANTHER" id="PTHR42852">
    <property type="entry name" value="THIOL:DISULFIDE INTERCHANGE PROTEIN DSBE"/>
    <property type="match status" value="1"/>
</dbReference>
<keyword evidence="2" id="KW-0201">Cytochrome c-type biogenesis</keyword>
<dbReference type="InterPro" id="IPR036249">
    <property type="entry name" value="Thioredoxin-like_sf"/>
</dbReference>
<organism evidence="7 8">
    <name type="scientific">Terriglobus roseus</name>
    <dbReference type="NCBI Taxonomy" id="392734"/>
    <lineage>
        <taxon>Bacteria</taxon>
        <taxon>Pseudomonadati</taxon>
        <taxon>Acidobacteriota</taxon>
        <taxon>Terriglobia</taxon>
        <taxon>Terriglobales</taxon>
        <taxon>Acidobacteriaceae</taxon>
        <taxon>Terriglobus</taxon>
    </lineage>
</organism>
<evidence type="ECO:0000256" key="5">
    <source>
        <dbReference type="SAM" id="SignalP"/>
    </source>
</evidence>
<keyword evidence="4" id="KW-0676">Redox-active center</keyword>
<dbReference type="GO" id="GO:0030313">
    <property type="term" value="C:cell envelope"/>
    <property type="evidence" value="ECO:0007669"/>
    <property type="project" value="UniProtKB-SubCell"/>
</dbReference>
<dbReference type="PROSITE" id="PS51352">
    <property type="entry name" value="THIOREDOXIN_2"/>
    <property type="match status" value="1"/>
</dbReference>
<feature type="signal peptide" evidence="5">
    <location>
        <begin position="1"/>
        <end position="41"/>
    </location>
</feature>
<dbReference type="PANTHER" id="PTHR42852:SF6">
    <property type="entry name" value="THIOL:DISULFIDE INTERCHANGE PROTEIN DSBE"/>
    <property type="match status" value="1"/>
</dbReference>
<feature type="domain" description="Thioredoxin" evidence="6">
    <location>
        <begin position="281"/>
        <end position="441"/>
    </location>
</feature>
<dbReference type="GO" id="GO:0017004">
    <property type="term" value="P:cytochrome complex assembly"/>
    <property type="evidence" value="ECO:0007669"/>
    <property type="project" value="UniProtKB-KW"/>
</dbReference>
<evidence type="ECO:0000256" key="1">
    <source>
        <dbReference type="ARBA" id="ARBA00004196"/>
    </source>
</evidence>
<dbReference type="CDD" id="cd02966">
    <property type="entry name" value="TlpA_like_family"/>
    <property type="match status" value="1"/>
</dbReference>
<dbReference type="InterPro" id="IPR013766">
    <property type="entry name" value="Thioredoxin_domain"/>
</dbReference>
<protein>
    <submittedName>
        <fullName evidence="7">Peroxiredoxin</fullName>
    </submittedName>
</protein>
<dbReference type="InterPro" id="IPR050553">
    <property type="entry name" value="Thioredoxin_ResA/DsbE_sf"/>
</dbReference>
<accession>A0A1H4K4P1</accession>
<dbReference type="SUPFAM" id="SSF52833">
    <property type="entry name" value="Thioredoxin-like"/>
    <property type="match status" value="1"/>
</dbReference>
<comment type="subcellular location">
    <subcellularLocation>
        <location evidence="1">Cell envelope</location>
    </subcellularLocation>
</comment>
<dbReference type="GO" id="GO:0016491">
    <property type="term" value="F:oxidoreductase activity"/>
    <property type="evidence" value="ECO:0007669"/>
    <property type="project" value="InterPro"/>
</dbReference>
<proteinExistence type="predicted"/>
<evidence type="ECO:0000313" key="8">
    <source>
        <dbReference type="Proteomes" id="UP000182409"/>
    </source>
</evidence>
<dbReference type="GO" id="GO:0016209">
    <property type="term" value="F:antioxidant activity"/>
    <property type="evidence" value="ECO:0007669"/>
    <property type="project" value="InterPro"/>
</dbReference>
<dbReference type="AlphaFoldDB" id="A0A1H4K4P1"/>
<gene>
    <name evidence="7" type="ORF">SAMN05443244_1006</name>
</gene>
<dbReference type="OrthoDB" id="9798454at2"/>
<evidence type="ECO:0000256" key="4">
    <source>
        <dbReference type="ARBA" id="ARBA00023284"/>
    </source>
</evidence>
<evidence type="ECO:0000259" key="6">
    <source>
        <dbReference type="PROSITE" id="PS51352"/>
    </source>
</evidence>
<dbReference type="Proteomes" id="UP000182409">
    <property type="component" value="Unassembled WGS sequence"/>
</dbReference>
<keyword evidence="5" id="KW-0732">Signal</keyword>
<sequence length="452" mass="47804">MQLTQHQQFKYGALLMKLSHRVLASSLGAMSLLSLSPIAFAQAGAPKPANGIWQGIAKVRDTEIPITVRISASGSRLEAAFLNGPANHPDVSPASSVTLDGNHLVASFDYFARQLDATIDGDSLTGTYGAALPGKRASTPTTFTAKRVSKASDPAAAANAPNISGSWEIATTSTKGEKAWELRVDAPAEKSPVIKAAIQRIDGDTGGLWGTWNGTAYVVGHFNASGGAAYSITPQADGTLNVRSLLGGVHGSSPDLVARKSEEARKLNLPAPTETTQQTTVKDPSAPLAFSFPDLSGKVVSNTDPEFRGKVVIVAIGGSWCPNCHDEAPLLVSLYKRFHSKGLEIVNLDFEQGDPETDTLRLKAFIQHYGITYPVLVAGTTEQLNEKIPQGQNLNCWPTAFFVGRDGLVKETHAGFAGPGNTAGHVALEHEVTALVEKLLAQPTTSQHAQLN</sequence>